<feature type="compositionally biased region" description="Low complexity" evidence="6">
    <location>
        <begin position="161"/>
        <end position="171"/>
    </location>
</feature>
<evidence type="ECO:0000256" key="6">
    <source>
        <dbReference type="SAM" id="MobiDB-lite"/>
    </source>
</evidence>
<dbReference type="EMBL" id="JAVHNS010000014">
    <property type="protein sequence ID" value="KAK6335746.1"/>
    <property type="molecule type" value="Genomic_DNA"/>
</dbReference>
<accession>A0AAV9U598</accession>
<evidence type="ECO:0000256" key="3">
    <source>
        <dbReference type="ARBA" id="ARBA00022989"/>
    </source>
</evidence>
<evidence type="ECO:0000256" key="7">
    <source>
        <dbReference type="SAM" id="Phobius"/>
    </source>
</evidence>
<evidence type="ECO:0000256" key="2">
    <source>
        <dbReference type="ARBA" id="ARBA00022692"/>
    </source>
</evidence>
<feature type="region of interest" description="Disordered" evidence="6">
    <location>
        <begin position="160"/>
        <end position="182"/>
    </location>
</feature>
<dbReference type="InterPro" id="IPR052337">
    <property type="entry name" value="SAT4-like"/>
</dbReference>
<evidence type="ECO:0000256" key="1">
    <source>
        <dbReference type="ARBA" id="ARBA00004141"/>
    </source>
</evidence>
<evidence type="ECO:0000256" key="4">
    <source>
        <dbReference type="ARBA" id="ARBA00023136"/>
    </source>
</evidence>
<dbReference type="GO" id="GO:0016020">
    <property type="term" value="C:membrane"/>
    <property type="evidence" value="ECO:0007669"/>
    <property type="project" value="UniProtKB-SubCell"/>
</dbReference>
<evidence type="ECO:0000259" key="8">
    <source>
        <dbReference type="Pfam" id="PF20684"/>
    </source>
</evidence>
<organism evidence="9 10">
    <name type="scientific">Orbilia blumenaviensis</name>
    <dbReference type="NCBI Taxonomy" id="1796055"/>
    <lineage>
        <taxon>Eukaryota</taxon>
        <taxon>Fungi</taxon>
        <taxon>Dikarya</taxon>
        <taxon>Ascomycota</taxon>
        <taxon>Pezizomycotina</taxon>
        <taxon>Orbiliomycetes</taxon>
        <taxon>Orbiliales</taxon>
        <taxon>Orbiliaceae</taxon>
        <taxon>Orbilia</taxon>
    </lineage>
</organism>
<name>A0AAV9U598_9PEZI</name>
<comment type="similarity">
    <text evidence="5">Belongs to the SAT4 family.</text>
</comment>
<comment type="subcellular location">
    <subcellularLocation>
        <location evidence="1">Membrane</location>
        <topology evidence="1">Multi-pass membrane protein</topology>
    </subcellularLocation>
</comment>
<dbReference type="AlphaFoldDB" id="A0AAV9U598"/>
<evidence type="ECO:0000256" key="5">
    <source>
        <dbReference type="ARBA" id="ARBA00038359"/>
    </source>
</evidence>
<evidence type="ECO:0000313" key="10">
    <source>
        <dbReference type="Proteomes" id="UP001373714"/>
    </source>
</evidence>
<keyword evidence="4 7" id="KW-0472">Membrane</keyword>
<gene>
    <name evidence="9" type="ORF">TWF730_003124</name>
</gene>
<keyword evidence="2 7" id="KW-0812">Transmembrane</keyword>
<dbReference type="Proteomes" id="UP001373714">
    <property type="component" value="Unassembled WGS sequence"/>
</dbReference>
<dbReference type="Pfam" id="PF20684">
    <property type="entry name" value="Fung_rhodopsin"/>
    <property type="match status" value="1"/>
</dbReference>
<comment type="caution">
    <text evidence="9">The sequence shown here is derived from an EMBL/GenBank/DDBJ whole genome shotgun (WGS) entry which is preliminary data.</text>
</comment>
<keyword evidence="3 7" id="KW-1133">Transmembrane helix</keyword>
<reference evidence="9 10" key="1">
    <citation type="submission" date="2019-10" db="EMBL/GenBank/DDBJ databases">
        <authorList>
            <person name="Palmer J.M."/>
        </authorList>
    </citation>
    <scope>NUCLEOTIDE SEQUENCE [LARGE SCALE GENOMIC DNA]</scope>
    <source>
        <strain evidence="9 10">TWF730</strain>
    </source>
</reference>
<feature type="transmembrane region" description="Helical" evidence="7">
    <location>
        <begin position="21"/>
        <end position="43"/>
    </location>
</feature>
<dbReference type="PANTHER" id="PTHR33048">
    <property type="entry name" value="PTH11-LIKE INTEGRAL MEMBRANE PROTEIN (AFU_ORTHOLOGUE AFUA_5G11245)"/>
    <property type="match status" value="1"/>
</dbReference>
<dbReference type="InterPro" id="IPR049326">
    <property type="entry name" value="Rhodopsin_dom_fungi"/>
</dbReference>
<evidence type="ECO:0000313" key="9">
    <source>
        <dbReference type="EMBL" id="KAK6335746.1"/>
    </source>
</evidence>
<proteinExistence type="inferred from homology"/>
<keyword evidence="10" id="KW-1185">Reference proteome</keyword>
<feature type="domain" description="Rhodopsin" evidence="8">
    <location>
        <begin position="12"/>
        <end position="117"/>
    </location>
</feature>
<feature type="transmembrane region" description="Helical" evidence="7">
    <location>
        <begin position="84"/>
        <end position="111"/>
    </location>
</feature>
<sequence>MNWDIHPTHERSCLAYFSREAFIGTVSLHVTTEVLIFSFPFSFLHIIKRSSKQRFYAAAGMFAVGFIGVVISLSRVAYVLTTHYTPIISIVNAWGALEQGMGIIICCLPAFKALVRRRWSKFTASRSTRAELLGTSFNTGSGYGKDMGSSYKEGKSLDFRGSSSGSGTGMSAQYSGSGRRGSVLDRESAILRVDSFERMEAIAEAEAARARAGEDIANGPQDPG</sequence>
<dbReference type="PANTHER" id="PTHR33048:SF47">
    <property type="entry name" value="INTEGRAL MEMBRANE PROTEIN-RELATED"/>
    <property type="match status" value="1"/>
</dbReference>
<protein>
    <recommendedName>
        <fullName evidence="8">Rhodopsin domain-containing protein</fullName>
    </recommendedName>
</protein>
<feature type="transmembrane region" description="Helical" evidence="7">
    <location>
        <begin position="55"/>
        <end position="78"/>
    </location>
</feature>